<comment type="subcellular location">
    <subcellularLocation>
        <location evidence="1">Endomembrane system</location>
        <topology evidence="1">Multi-pass membrane protein</topology>
    </subcellularLocation>
</comment>
<dbReference type="Pfam" id="PF02656">
    <property type="entry name" value="DUF202"/>
    <property type="match status" value="1"/>
</dbReference>
<keyword evidence="2 5" id="KW-0812">Transmembrane</keyword>
<proteinExistence type="predicted"/>
<dbReference type="InterPro" id="IPR003807">
    <property type="entry name" value="DUF202"/>
</dbReference>
<accession>A0ABN2ZRI8</accession>
<evidence type="ECO:0000259" key="6">
    <source>
        <dbReference type="Pfam" id="PF02656"/>
    </source>
</evidence>
<feature type="domain" description="DUF202" evidence="6">
    <location>
        <begin position="8"/>
        <end position="70"/>
    </location>
</feature>
<keyword evidence="8" id="KW-1185">Reference proteome</keyword>
<evidence type="ECO:0000256" key="1">
    <source>
        <dbReference type="ARBA" id="ARBA00004127"/>
    </source>
</evidence>
<keyword evidence="3 5" id="KW-1133">Transmembrane helix</keyword>
<evidence type="ECO:0000313" key="7">
    <source>
        <dbReference type="EMBL" id="GAA2146391.1"/>
    </source>
</evidence>
<evidence type="ECO:0000256" key="3">
    <source>
        <dbReference type="ARBA" id="ARBA00022989"/>
    </source>
</evidence>
<sequence length="113" mass="11923">MNPEEARDPGLQPERTSLAWRRTLLALIVADLLIWRSWALAASRGGPSGRVDYLGVCAFVAMAATLILGVCVLVRGHELRRSTTAPSATLLRWAAAAVMALASSAVAAVALGR</sequence>
<name>A0ABN2ZRI8_9MICC</name>
<evidence type="ECO:0000256" key="5">
    <source>
        <dbReference type="SAM" id="Phobius"/>
    </source>
</evidence>
<dbReference type="EMBL" id="BAAAQB010000043">
    <property type="protein sequence ID" value="GAA2146391.1"/>
    <property type="molecule type" value="Genomic_DNA"/>
</dbReference>
<gene>
    <name evidence="7" type="ORF">GCM10009825_39850</name>
</gene>
<evidence type="ECO:0000313" key="8">
    <source>
        <dbReference type="Proteomes" id="UP001500102"/>
    </source>
</evidence>
<feature type="transmembrane region" description="Helical" evidence="5">
    <location>
        <begin position="24"/>
        <end position="41"/>
    </location>
</feature>
<organism evidence="7 8">
    <name type="scientific">Arthrobacter humicola</name>
    <dbReference type="NCBI Taxonomy" id="409291"/>
    <lineage>
        <taxon>Bacteria</taxon>
        <taxon>Bacillati</taxon>
        <taxon>Actinomycetota</taxon>
        <taxon>Actinomycetes</taxon>
        <taxon>Micrococcales</taxon>
        <taxon>Micrococcaceae</taxon>
        <taxon>Arthrobacter</taxon>
    </lineage>
</organism>
<dbReference type="Proteomes" id="UP001500102">
    <property type="component" value="Unassembled WGS sequence"/>
</dbReference>
<evidence type="ECO:0000256" key="4">
    <source>
        <dbReference type="ARBA" id="ARBA00023136"/>
    </source>
</evidence>
<dbReference type="RefSeq" id="WP_344368154.1">
    <property type="nucleotide sequence ID" value="NZ_BAAAQB010000043.1"/>
</dbReference>
<feature type="transmembrane region" description="Helical" evidence="5">
    <location>
        <begin position="90"/>
        <end position="111"/>
    </location>
</feature>
<feature type="transmembrane region" description="Helical" evidence="5">
    <location>
        <begin position="53"/>
        <end position="74"/>
    </location>
</feature>
<reference evidence="7 8" key="1">
    <citation type="journal article" date="2019" name="Int. J. Syst. Evol. Microbiol.">
        <title>The Global Catalogue of Microorganisms (GCM) 10K type strain sequencing project: providing services to taxonomists for standard genome sequencing and annotation.</title>
        <authorList>
            <consortium name="The Broad Institute Genomics Platform"/>
            <consortium name="The Broad Institute Genome Sequencing Center for Infectious Disease"/>
            <person name="Wu L."/>
            <person name="Ma J."/>
        </authorList>
    </citation>
    <scope>NUCLEOTIDE SEQUENCE [LARGE SCALE GENOMIC DNA]</scope>
    <source>
        <strain evidence="7 8">JCM 15921</strain>
    </source>
</reference>
<comment type="caution">
    <text evidence="7">The sequence shown here is derived from an EMBL/GenBank/DDBJ whole genome shotgun (WGS) entry which is preliminary data.</text>
</comment>
<protein>
    <recommendedName>
        <fullName evidence="6">DUF202 domain-containing protein</fullName>
    </recommendedName>
</protein>
<evidence type="ECO:0000256" key="2">
    <source>
        <dbReference type="ARBA" id="ARBA00022692"/>
    </source>
</evidence>
<keyword evidence="4 5" id="KW-0472">Membrane</keyword>